<dbReference type="EMBL" id="KI630752">
    <property type="protein sequence ID" value="EYU33705.1"/>
    <property type="molecule type" value="Genomic_DNA"/>
</dbReference>
<protein>
    <recommendedName>
        <fullName evidence="1">ATPase AAA-type core domain-containing protein</fullName>
    </recommendedName>
</protein>
<dbReference type="PANTHER" id="PTHR23070">
    <property type="entry name" value="BCS1 AAA-TYPE ATPASE"/>
    <property type="match status" value="1"/>
</dbReference>
<dbReference type="STRING" id="4155.A0A022R4E1"/>
<name>A0A022R4E1_ERYGU</name>
<dbReference type="Proteomes" id="UP000030748">
    <property type="component" value="Unassembled WGS sequence"/>
</dbReference>
<evidence type="ECO:0000259" key="1">
    <source>
        <dbReference type="Pfam" id="PF00004"/>
    </source>
</evidence>
<dbReference type="Gene3D" id="3.40.50.300">
    <property type="entry name" value="P-loop containing nucleotide triphosphate hydrolases"/>
    <property type="match status" value="1"/>
</dbReference>
<dbReference type="AlphaFoldDB" id="A0A022R4E1"/>
<dbReference type="Pfam" id="PF00004">
    <property type="entry name" value="AAA"/>
    <property type="match status" value="1"/>
</dbReference>
<reference evidence="2 3" key="1">
    <citation type="journal article" date="2013" name="Proc. Natl. Acad. Sci. U.S.A.">
        <title>Fine-scale variation in meiotic recombination in Mimulus inferred from population shotgun sequencing.</title>
        <authorList>
            <person name="Hellsten U."/>
            <person name="Wright K.M."/>
            <person name="Jenkins J."/>
            <person name="Shu S."/>
            <person name="Yuan Y."/>
            <person name="Wessler S.R."/>
            <person name="Schmutz J."/>
            <person name="Willis J.H."/>
            <person name="Rokhsar D.S."/>
        </authorList>
    </citation>
    <scope>NUCLEOTIDE SEQUENCE [LARGE SCALE GENOMIC DNA]</scope>
    <source>
        <strain evidence="3">cv. DUN x IM62</strain>
    </source>
</reference>
<keyword evidence="3" id="KW-1185">Reference proteome</keyword>
<proteinExistence type="predicted"/>
<organism evidence="2 3">
    <name type="scientific">Erythranthe guttata</name>
    <name type="common">Yellow monkey flower</name>
    <name type="synonym">Mimulus guttatus</name>
    <dbReference type="NCBI Taxonomy" id="4155"/>
    <lineage>
        <taxon>Eukaryota</taxon>
        <taxon>Viridiplantae</taxon>
        <taxon>Streptophyta</taxon>
        <taxon>Embryophyta</taxon>
        <taxon>Tracheophyta</taxon>
        <taxon>Spermatophyta</taxon>
        <taxon>Magnoliopsida</taxon>
        <taxon>eudicotyledons</taxon>
        <taxon>Gunneridae</taxon>
        <taxon>Pentapetalae</taxon>
        <taxon>asterids</taxon>
        <taxon>lamiids</taxon>
        <taxon>Lamiales</taxon>
        <taxon>Phrymaceae</taxon>
        <taxon>Erythranthe</taxon>
    </lineage>
</organism>
<dbReference type="InterPro" id="IPR027417">
    <property type="entry name" value="P-loop_NTPase"/>
</dbReference>
<accession>A0A022R4E1</accession>
<feature type="non-terminal residue" evidence="2">
    <location>
        <position position="1"/>
    </location>
</feature>
<feature type="domain" description="ATPase AAA-type core" evidence="1">
    <location>
        <begin position="67"/>
        <end position="121"/>
    </location>
</feature>
<dbReference type="GO" id="GO:0005524">
    <property type="term" value="F:ATP binding"/>
    <property type="evidence" value="ECO:0007669"/>
    <property type="project" value="InterPro"/>
</dbReference>
<evidence type="ECO:0000313" key="3">
    <source>
        <dbReference type="Proteomes" id="UP000030748"/>
    </source>
</evidence>
<gene>
    <name evidence="2" type="ORF">MIMGU_mgv11b021831mg</name>
</gene>
<dbReference type="InterPro" id="IPR050747">
    <property type="entry name" value="Mitochondrial_chaperone_BCS1"/>
</dbReference>
<evidence type="ECO:0000313" key="2">
    <source>
        <dbReference type="EMBL" id="EYU33705.1"/>
    </source>
</evidence>
<dbReference type="SUPFAM" id="SSF52540">
    <property type="entry name" value="P-loop containing nucleoside triphosphate hydrolases"/>
    <property type="match status" value="1"/>
</dbReference>
<dbReference type="GO" id="GO:0016887">
    <property type="term" value="F:ATP hydrolysis activity"/>
    <property type="evidence" value="ECO:0007669"/>
    <property type="project" value="InterPro"/>
</dbReference>
<sequence>PSMTLALRHLSLLRSRLQLVTLLDGGFRFHQPLLRQKAQRHTSLPRRQSVHPRRNQYTYGLNRYVSDRSRSRITSSGLMNFMDELLNSEDERIMIFTMNDKEGIDSALLRPQRIDMHIHFPMEEIKRTRKKKK</sequence>
<dbReference type="InterPro" id="IPR003959">
    <property type="entry name" value="ATPase_AAA_core"/>
</dbReference>